<proteinExistence type="predicted"/>
<evidence type="ECO:0000256" key="1">
    <source>
        <dbReference type="SAM" id="MobiDB-lite"/>
    </source>
</evidence>
<keyword evidence="2" id="KW-1133">Transmembrane helix</keyword>
<gene>
    <name evidence="3" type="ORF">OB919_07340</name>
</gene>
<feature type="transmembrane region" description="Helical" evidence="2">
    <location>
        <begin position="183"/>
        <end position="203"/>
    </location>
</feature>
<dbReference type="EMBL" id="JAOPJZ010000004">
    <property type="protein sequence ID" value="MCU4751795.1"/>
    <property type="molecule type" value="Genomic_DNA"/>
</dbReference>
<feature type="transmembrane region" description="Helical" evidence="2">
    <location>
        <begin position="209"/>
        <end position="229"/>
    </location>
</feature>
<organism evidence="3 4">
    <name type="scientific">Natronosalvus hydrolyticus</name>
    <dbReference type="NCBI Taxonomy" id="2979988"/>
    <lineage>
        <taxon>Archaea</taxon>
        <taxon>Methanobacteriati</taxon>
        <taxon>Methanobacteriota</taxon>
        <taxon>Stenosarchaea group</taxon>
        <taxon>Halobacteria</taxon>
        <taxon>Halobacteriales</taxon>
        <taxon>Natrialbaceae</taxon>
        <taxon>Natronosalvus</taxon>
    </lineage>
</organism>
<evidence type="ECO:0000313" key="4">
    <source>
        <dbReference type="Proteomes" id="UP001321047"/>
    </source>
</evidence>
<evidence type="ECO:0000256" key="2">
    <source>
        <dbReference type="SAM" id="Phobius"/>
    </source>
</evidence>
<evidence type="ECO:0000313" key="3">
    <source>
        <dbReference type="EMBL" id="MCU4751795.1"/>
    </source>
</evidence>
<dbReference type="Proteomes" id="UP001321047">
    <property type="component" value="Unassembled WGS sequence"/>
</dbReference>
<feature type="transmembrane region" description="Helical" evidence="2">
    <location>
        <begin position="130"/>
        <end position="152"/>
    </location>
</feature>
<keyword evidence="2" id="KW-0812">Transmembrane</keyword>
<sequence length="242" mass="24806">MSERSDEVTKDASGQGGEPNSGNGRTSKSTDELLAETERLLEDVSGEPPASGSNSHAQSAADTGSTTDAGTPADTDTESESWFDFSMGRDSSKGDSSPATDERTTVDSDRDSSSGRLSSLRRRLSPGQYLSPKALLAVLLTLTAGMLVGGAVLPFSGIGRVLGLALAAFTVGLVTSKRRYLELSAAGVGVGVLGALLDFGILLPTDAGQTVLAIGAGAGLLASVVGYYFGRDLRDGLSRDIE</sequence>
<dbReference type="RefSeq" id="WP_342807939.1">
    <property type="nucleotide sequence ID" value="NZ_JAOPJZ010000004.1"/>
</dbReference>
<dbReference type="AlphaFoldDB" id="A0AAP3E6B5"/>
<keyword evidence="4" id="KW-1185">Reference proteome</keyword>
<reference evidence="3 4" key="1">
    <citation type="submission" date="2022-09" db="EMBL/GenBank/DDBJ databases">
        <title>Enrichment on poylsaccharides allowed isolation of novel metabolic and taxonomic groups of Haloarchaea.</title>
        <authorList>
            <person name="Sorokin D.Y."/>
            <person name="Elcheninov A.G."/>
            <person name="Khizhniak T.V."/>
            <person name="Kolganova T.V."/>
            <person name="Kublanov I.V."/>
        </authorList>
    </citation>
    <scope>NUCLEOTIDE SEQUENCE [LARGE SCALE GENOMIC DNA]</scope>
    <source>
        <strain evidence="3 4">AArc-curdl1</strain>
    </source>
</reference>
<feature type="transmembrane region" description="Helical" evidence="2">
    <location>
        <begin position="158"/>
        <end position="176"/>
    </location>
</feature>
<protein>
    <submittedName>
        <fullName evidence="3">DUF456 domain-containing protein</fullName>
    </submittedName>
</protein>
<feature type="compositionally biased region" description="Basic and acidic residues" evidence="1">
    <location>
        <begin position="28"/>
        <end position="42"/>
    </location>
</feature>
<feature type="compositionally biased region" description="Basic and acidic residues" evidence="1">
    <location>
        <begin position="100"/>
        <end position="113"/>
    </location>
</feature>
<feature type="compositionally biased region" description="Low complexity" evidence="1">
    <location>
        <begin position="59"/>
        <end position="74"/>
    </location>
</feature>
<feature type="compositionally biased region" description="Basic and acidic residues" evidence="1">
    <location>
        <begin position="1"/>
        <end position="10"/>
    </location>
</feature>
<name>A0AAP3E6B5_9EURY</name>
<keyword evidence="2" id="KW-0472">Membrane</keyword>
<accession>A0AAP3E6B5</accession>
<feature type="region of interest" description="Disordered" evidence="1">
    <location>
        <begin position="1"/>
        <end position="121"/>
    </location>
</feature>
<comment type="caution">
    <text evidence="3">The sequence shown here is derived from an EMBL/GenBank/DDBJ whole genome shotgun (WGS) entry which is preliminary data.</text>
</comment>